<evidence type="ECO:0000313" key="1">
    <source>
        <dbReference type="EMBL" id="KAI4869479.1"/>
    </source>
</evidence>
<evidence type="ECO:0000313" key="2">
    <source>
        <dbReference type="Proteomes" id="UP001497700"/>
    </source>
</evidence>
<proteinExistence type="predicted"/>
<organism evidence="1 2">
    <name type="scientific">Hypoxylon rubiginosum</name>
    <dbReference type="NCBI Taxonomy" id="110542"/>
    <lineage>
        <taxon>Eukaryota</taxon>
        <taxon>Fungi</taxon>
        <taxon>Dikarya</taxon>
        <taxon>Ascomycota</taxon>
        <taxon>Pezizomycotina</taxon>
        <taxon>Sordariomycetes</taxon>
        <taxon>Xylariomycetidae</taxon>
        <taxon>Xylariales</taxon>
        <taxon>Hypoxylaceae</taxon>
        <taxon>Hypoxylon</taxon>
    </lineage>
</organism>
<dbReference type="Proteomes" id="UP001497700">
    <property type="component" value="Unassembled WGS sequence"/>
</dbReference>
<accession>A0ACB9ZDC4</accession>
<dbReference type="EMBL" id="MU393430">
    <property type="protein sequence ID" value="KAI4869479.1"/>
    <property type="molecule type" value="Genomic_DNA"/>
</dbReference>
<sequence>MAASISICRGCAQPMLYRSSLQAFKISGQPTAVLRRRQPALARTSNRLYATAKAKPTSPKKIPKKILTETPKAAGTPKTSAPPLAKNLQVSLSYAQNLAERSTATTLYEAEPGKIFLFSSYMGGLFCVTAAAFNLYFNVYNVPDGTSPVVVAGMGLVGILMTGFGTRFALMPAGVIRSIKVLPARKVKGPGPAVVAPVRLEIEARRNVPFPFVPLRRFEADPNDVVMKAAMYNRNKKTRSEHKKILMKQEEEARLKKEREYEMNHLMTAPFRHAGQAVSKVFASLQRGLTGEGFAPIVIGGVKYKLDIRSAYALEEGQALDRIVKIEKDPAIARLAARSR</sequence>
<keyword evidence="2" id="KW-1185">Reference proteome</keyword>
<protein>
    <submittedName>
        <fullName evidence="1">Uncharacterized protein</fullName>
    </submittedName>
</protein>
<name>A0ACB9ZDC4_9PEZI</name>
<comment type="caution">
    <text evidence="1">The sequence shown here is derived from an EMBL/GenBank/DDBJ whole genome shotgun (WGS) entry which is preliminary data.</text>
</comment>
<gene>
    <name evidence="1" type="ORF">F4820DRAFT_11017</name>
</gene>
<reference evidence="1 2" key="1">
    <citation type="journal article" date="2022" name="New Phytol.">
        <title>Ecological generalism drives hyperdiversity of secondary metabolite gene clusters in xylarialean endophytes.</title>
        <authorList>
            <person name="Franco M.E.E."/>
            <person name="Wisecaver J.H."/>
            <person name="Arnold A.E."/>
            <person name="Ju Y.M."/>
            <person name="Slot J.C."/>
            <person name="Ahrendt S."/>
            <person name="Moore L.P."/>
            <person name="Eastman K.E."/>
            <person name="Scott K."/>
            <person name="Konkel Z."/>
            <person name="Mondo S.J."/>
            <person name="Kuo A."/>
            <person name="Hayes R.D."/>
            <person name="Haridas S."/>
            <person name="Andreopoulos B."/>
            <person name="Riley R."/>
            <person name="LaButti K."/>
            <person name="Pangilinan J."/>
            <person name="Lipzen A."/>
            <person name="Amirebrahimi M."/>
            <person name="Yan J."/>
            <person name="Adam C."/>
            <person name="Keymanesh K."/>
            <person name="Ng V."/>
            <person name="Louie K."/>
            <person name="Northen T."/>
            <person name="Drula E."/>
            <person name="Henrissat B."/>
            <person name="Hsieh H.M."/>
            <person name="Youens-Clark K."/>
            <person name="Lutzoni F."/>
            <person name="Miadlikowska J."/>
            <person name="Eastwood D.C."/>
            <person name="Hamelin R.C."/>
            <person name="Grigoriev I.V."/>
            <person name="U'Ren J.M."/>
        </authorList>
    </citation>
    <scope>NUCLEOTIDE SEQUENCE [LARGE SCALE GENOMIC DNA]</scope>
    <source>
        <strain evidence="1 2">CBS 119005</strain>
    </source>
</reference>